<dbReference type="EMBL" id="FNAJ01000014">
    <property type="protein sequence ID" value="SDE88165.1"/>
    <property type="molecule type" value="Genomic_DNA"/>
</dbReference>
<evidence type="ECO:0000313" key="3">
    <source>
        <dbReference type="Proteomes" id="UP000198717"/>
    </source>
</evidence>
<dbReference type="Proteomes" id="UP000321224">
    <property type="component" value="Unassembled WGS sequence"/>
</dbReference>
<comment type="caution">
    <text evidence="1">The sequence shown here is derived from an EMBL/GenBank/DDBJ whole genome shotgun (WGS) entry which is preliminary data.</text>
</comment>
<organism evidence="1 4">
    <name type="scientific">Myxococcus virescens</name>
    <dbReference type="NCBI Taxonomy" id="83456"/>
    <lineage>
        <taxon>Bacteria</taxon>
        <taxon>Pseudomonadati</taxon>
        <taxon>Myxococcota</taxon>
        <taxon>Myxococcia</taxon>
        <taxon>Myxococcales</taxon>
        <taxon>Cystobacterineae</taxon>
        <taxon>Myxococcaceae</taxon>
        <taxon>Myxococcus</taxon>
    </lineage>
</organism>
<proteinExistence type="predicted"/>
<name>A0A511HPB6_9BACT</name>
<protein>
    <submittedName>
        <fullName evidence="1">Uncharacterized protein</fullName>
    </submittedName>
</protein>
<dbReference type="EMBL" id="BJVY01000073">
    <property type="protein sequence ID" value="GEL75428.1"/>
    <property type="molecule type" value="Genomic_DNA"/>
</dbReference>
<dbReference type="AlphaFoldDB" id="A0A511HPB6"/>
<reference evidence="2 3" key="1">
    <citation type="submission" date="2016-10" db="EMBL/GenBank/DDBJ databases">
        <authorList>
            <person name="Varghese N."/>
            <person name="Submissions S."/>
        </authorList>
    </citation>
    <scope>NUCLEOTIDE SEQUENCE [LARGE SCALE GENOMIC DNA]</scope>
    <source>
        <strain evidence="2 3">DSM 2260</strain>
    </source>
</reference>
<evidence type="ECO:0000313" key="4">
    <source>
        <dbReference type="Proteomes" id="UP000321224"/>
    </source>
</evidence>
<evidence type="ECO:0000313" key="1">
    <source>
        <dbReference type="EMBL" id="GEL75428.1"/>
    </source>
</evidence>
<reference evidence="1 4" key="2">
    <citation type="submission" date="2019-07" db="EMBL/GenBank/DDBJ databases">
        <title>Whole genome shotgun sequence of Myxococcus virescens NBRC 100334.</title>
        <authorList>
            <person name="Hosoyama A."/>
            <person name="Uohara A."/>
            <person name="Ohji S."/>
            <person name="Ichikawa N."/>
        </authorList>
    </citation>
    <scope>NUCLEOTIDE SEQUENCE [LARGE SCALE GENOMIC DNA]</scope>
    <source>
        <strain evidence="1 4">NBRC 100334</strain>
    </source>
</reference>
<keyword evidence="3" id="KW-1185">Reference proteome</keyword>
<sequence length="114" mass="13156">MKELVEVYEVADGLSRPGFGYKPRCIALLSPDESLPNIGDIIILPRSETDDTAEQAFYYGTAAPFRVVDREYLYMRTTKKRSDDQPVPFQKTWIHVRRITAEDYERTPGQVAKR</sequence>
<accession>A0A511HPB6</accession>
<gene>
    <name evidence="1" type="ORF">MVI01_72120</name>
    <name evidence="2" type="ORF">SAMN04488504_11413</name>
</gene>
<dbReference type="RefSeq" id="WP_090493290.1">
    <property type="nucleotide sequence ID" value="NZ_BJVY01000073.1"/>
</dbReference>
<dbReference type="Proteomes" id="UP000198717">
    <property type="component" value="Unassembled WGS sequence"/>
</dbReference>
<evidence type="ECO:0000313" key="2">
    <source>
        <dbReference type="EMBL" id="SDE88165.1"/>
    </source>
</evidence>